<gene>
    <name evidence="2" type="ORF">F0P93_20055</name>
</gene>
<feature type="domain" description="Helix-turn-helix" evidence="1">
    <location>
        <begin position="24"/>
        <end position="73"/>
    </location>
</feature>
<sequence>MLQTLLTDKTNQELNNHGLIVNELLTVGEAADLLSLTSQTIYGLVYERKIPFSKQGKRLYFIRQDLLDWVKSGRQKTANELDEQARQIIAVRQNRRLTSKERKGGRRAA</sequence>
<dbReference type="AlphaFoldDB" id="A0A5N1JFX3"/>
<keyword evidence="3" id="KW-1185">Reference proteome</keyword>
<organism evidence="2 3">
    <name type="scientific">Larkinella humicola</name>
    <dbReference type="NCBI Taxonomy" id="2607654"/>
    <lineage>
        <taxon>Bacteria</taxon>
        <taxon>Pseudomonadati</taxon>
        <taxon>Bacteroidota</taxon>
        <taxon>Cytophagia</taxon>
        <taxon>Cytophagales</taxon>
        <taxon>Spirosomataceae</taxon>
        <taxon>Larkinella</taxon>
    </lineage>
</organism>
<dbReference type="InterPro" id="IPR010093">
    <property type="entry name" value="SinI_DNA-bd"/>
</dbReference>
<comment type="caution">
    <text evidence="2">The sequence shown here is derived from an EMBL/GenBank/DDBJ whole genome shotgun (WGS) entry which is preliminary data.</text>
</comment>
<dbReference type="EMBL" id="VTWS01000005">
    <property type="protein sequence ID" value="KAA9350036.1"/>
    <property type="molecule type" value="Genomic_DNA"/>
</dbReference>
<reference evidence="2 3" key="1">
    <citation type="submission" date="2019-09" db="EMBL/GenBank/DDBJ databases">
        <title>Genome Sequence of Larkinella sp MA1.</title>
        <authorList>
            <person name="Srinivasan S."/>
        </authorList>
    </citation>
    <scope>NUCLEOTIDE SEQUENCE [LARGE SCALE GENOMIC DNA]</scope>
    <source>
        <strain evidence="2 3">MA1</strain>
    </source>
</reference>
<dbReference type="NCBIfam" id="TIGR01764">
    <property type="entry name" value="excise"/>
    <property type="match status" value="1"/>
</dbReference>
<evidence type="ECO:0000313" key="3">
    <source>
        <dbReference type="Proteomes" id="UP000326344"/>
    </source>
</evidence>
<dbReference type="Proteomes" id="UP000326344">
    <property type="component" value="Unassembled WGS sequence"/>
</dbReference>
<dbReference type="GO" id="GO:0003677">
    <property type="term" value="F:DNA binding"/>
    <property type="evidence" value="ECO:0007669"/>
    <property type="project" value="InterPro"/>
</dbReference>
<protein>
    <submittedName>
        <fullName evidence="2">Helix-turn-helix domain-containing protein</fullName>
    </submittedName>
</protein>
<evidence type="ECO:0000259" key="1">
    <source>
        <dbReference type="Pfam" id="PF12728"/>
    </source>
</evidence>
<accession>A0A5N1JFX3</accession>
<proteinExistence type="predicted"/>
<evidence type="ECO:0000313" key="2">
    <source>
        <dbReference type="EMBL" id="KAA9350036.1"/>
    </source>
</evidence>
<name>A0A5N1JFX3_9BACT</name>
<dbReference type="InterPro" id="IPR041657">
    <property type="entry name" value="HTH_17"/>
</dbReference>
<dbReference type="Pfam" id="PF12728">
    <property type="entry name" value="HTH_17"/>
    <property type="match status" value="1"/>
</dbReference>